<dbReference type="Pfam" id="PF09815">
    <property type="entry name" value="XK-related"/>
    <property type="match status" value="1"/>
</dbReference>
<feature type="transmembrane region" description="Helical" evidence="6">
    <location>
        <begin position="397"/>
        <end position="415"/>
    </location>
</feature>
<name>A0A8S4BHY9_9TELE</name>
<feature type="compositionally biased region" description="Basic and acidic residues" evidence="7">
    <location>
        <begin position="592"/>
        <end position="606"/>
    </location>
</feature>
<comment type="subcellular location">
    <subcellularLocation>
        <location evidence="1 6">Membrane</location>
        <topology evidence="1 6">Multi-pass membrane protein</topology>
    </subcellularLocation>
</comment>
<gene>
    <name evidence="8" type="ORF">MMEN_LOCUS17201</name>
</gene>
<feature type="transmembrane region" description="Helical" evidence="6">
    <location>
        <begin position="225"/>
        <end position="246"/>
    </location>
</feature>
<feature type="transmembrane region" description="Helical" evidence="6">
    <location>
        <begin position="191"/>
        <end position="213"/>
    </location>
</feature>
<proteinExistence type="inferred from homology"/>
<reference evidence="8" key="1">
    <citation type="submission" date="2021-05" db="EMBL/GenBank/DDBJ databases">
        <authorList>
            <person name="Tigano A."/>
        </authorList>
    </citation>
    <scope>NUCLEOTIDE SEQUENCE</scope>
</reference>
<evidence type="ECO:0000256" key="3">
    <source>
        <dbReference type="ARBA" id="ARBA00022692"/>
    </source>
</evidence>
<dbReference type="PANTHER" id="PTHR14297:SF4">
    <property type="entry name" value="XK-RELATED PROTEIN 2"/>
    <property type="match status" value="1"/>
</dbReference>
<feature type="transmembrane region" description="Helical" evidence="6">
    <location>
        <begin position="479"/>
        <end position="499"/>
    </location>
</feature>
<evidence type="ECO:0000313" key="8">
    <source>
        <dbReference type="EMBL" id="CAG5989309.1"/>
    </source>
</evidence>
<evidence type="ECO:0000256" key="6">
    <source>
        <dbReference type="RuleBase" id="RU910716"/>
    </source>
</evidence>
<dbReference type="AlphaFoldDB" id="A0A8S4BHY9"/>
<dbReference type="OrthoDB" id="10037417at2759"/>
<keyword evidence="3 6" id="KW-0812">Transmembrane</keyword>
<accession>A0A8S4BHY9</accession>
<evidence type="ECO:0000256" key="1">
    <source>
        <dbReference type="ARBA" id="ARBA00004141"/>
    </source>
</evidence>
<feature type="region of interest" description="Disordered" evidence="7">
    <location>
        <begin position="36"/>
        <end position="78"/>
    </location>
</feature>
<feature type="transmembrane region" description="Helical" evidence="6">
    <location>
        <begin position="327"/>
        <end position="355"/>
    </location>
</feature>
<feature type="transmembrane region" description="Helical" evidence="6">
    <location>
        <begin position="511"/>
        <end position="534"/>
    </location>
</feature>
<comment type="similarity">
    <text evidence="2 6">Belongs to the XK family.</text>
</comment>
<dbReference type="EMBL" id="CAJRST010036666">
    <property type="protein sequence ID" value="CAG5989309.1"/>
    <property type="molecule type" value="Genomic_DNA"/>
</dbReference>
<keyword evidence="4 6" id="KW-1133">Transmembrane helix</keyword>
<evidence type="ECO:0000256" key="7">
    <source>
        <dbReference type="SAM" id="MobiDB-lite"/>
    </source>
</evidence>
<dbReference type="InterPro" id="IPR018629">
    <property type="entry name" value="XK-rel"/>
</dbReference>
<feature type="transmembrane region" description="Helical" evidence="6">
    <location>
        <begin position="435"/>
        <end position="459"/>
    </location>
</feature>
<keyword evidence="9" id="KW-1185">Reference proteome</keyword>
<evidence type="ECO:0000256" key="2">
    <source>
        <dbReference type="ARBA" id="ARBA00008789"/>
    </source>
</evidence>
<organism evidence="8 9">
    <name type="scientific">Menidia menidia</name>
    <name type="common">Atlantic silverside</name>
    <dbReference type="NCBI Taxonomy" id="238744"/>
    <lineage>
        <taxon>Eukaryota</taxon>
        <taxon>Metazoa</taxon>
        <taxon>Chordata</taxon>
        <taxon>Craniata</taxon>
        <taxon>Vertebrata</taxon>
        <taxon>Euteleostomi</taxon>
        <taxon>Actinopterygii</taxon>
        <taxon>Neopterygii</taxon>
        <taxon>Teleostei</taxon>
        <taxon>Neoteleostei</taxon>
        <taxon>Acanthomorphata</taxon>
        <taxon>Ovalentaria</taxon>
        <taxon>Atherinomorphae</taxon>
        <taxon>Atheriniformes</taxon>
        <taxon>Atherinopsidae</taxon>
        <taxon>Menidiinae</taxon>
        <taxon>Menidia</taxon>
    </lineage>
</organism>
<dbReference type="InterPro" id="IPR051773">
    <property type="entry name" value="XK-related_adapter"/>
</dbReference>
<dbReference type="PANTHER" id="PTHR14297">
    <property type="entry name" value="MEMBRANE TRANSPORT PROTEIN XK FAMILY MEMBER"/>
    <property type="match status" value="1"/>
</dbReference>
<feature type="transmembrane region" description="Helical" evidence="6">
    <location>
        <begin position="160"/>
        <end position="179"/>
    </location>
</feature>
<evidence type="ECO:0000256" key="4">
    <source>
        <dbReference type="ARBA" id="ARBA00022989"/>
    </source>
</evidence>
<evidence type="ECO:0000256" key="5">
    <source>
        <dbReference type="ARBA" id="ARBA00023136"/>
    </source>
</evidence>
<comment type="caution">
    <text evidence="8">The sequence shown here is derived from an EMBL/GenBank/DDBJ whole genome shotgun (WGS) entry which is preliminary data.</text>
</comment>
<dbReference type="Proteomes" id="UP000677803">
    <property type="component" value="Unassembled WGS sequence"/>
</dbReference>
<sequence>MWARPGSLILKRVVTSGPEDRHSCLVNAENWTHLTGHEQHAEPPAAGPGPPAPLVGRPPGEREPMNASHGFRARATAAARVDPSVGAAGMRSATFPIQTCTPTEPRSVPWVSGTFHVAGMCEVAVEEEPSREISDWDRRSSAAESGLVLVVNHGRAHAPLSVLLATLLYCAEFVTAAVLSSMYRETDDHIWMGFTVAFMLLPAVLIQLTLTFIHRDLGRDRPLVLFLHLLLMGPVIRCFEALAVYFKAGKREEPYVTISRKIRLKKDKQTPMELEIGQSERTLAVHRNAFKRTAVIQAFLGSTPQLTLQLYATIQEKYILPTRCKELGLGVVLMVITLISITYGALVCSVLAIQIRYDDYKVQLRPLAYVCMVVWRGLEIATRVTALVLFSTALTHWVVLVGSLNLLFFFFLPWVEFWSKRGSLTEGVEKNFSKLGTTVVLCMFTLLYACINVFCWSAVQLDLTHRELIERRQGWGRLALYYSARFVENFLLITLWYFFKSDFYEYVCTPHLAVQLLICYSLAVLFMLLFYQFFHPCRRLFKHNVHDCLRCVCCHKAGRRGGAAAPPPPSYSTAGTMVLTAEEPLELLDPQNSHRSDPGGRPAERETAIVEGMMEAA</sequence>
<evidence type="ECO:0000313" key="9">
    <source>
        <dbReference type="Proteomes" id="UP000677803"/>
    </source>
</evidence>
<feature type="region of interest" description="Disordered" evidence="7">
    <location>
        <begin position="584"/>
        <end position="606"/>
    </location>
</feature>
<protein>
    <recommendedName>
        <fullName evidence="6">XK-related protein</fullName>
    </recommendedName>
</protein>
<dbReference type="GO" id="GO:0005886">
    <property type="term" value="C:plasma membrane"/>
    <property type="evidence" value="ECO:0007669"/>
    <property type="project" value="UniProtKB-ARBA"/>
</dbReference>
<keyword evidence="5 6" id="KW-0472">Membrane</keyword>